<dbReference type="EMBL" id="HG937693">
    <property type="protein sequence ID" value="CDP34445.1"/>
    <property type="molecule type" value="Genomic_DNA"/>
</dbReference>
<feature type="region of interest" description="Disordered" evidence="1">
    <location>
        <begin position="1"/>
        <end position="49"/>
    </location>
</feature>
<name>A0A060SZZ1_BLAAD</name>
<evidence type="ECO:0000256" key="1">
    <source>
        <dbReference type="SAM" id="MobiDB-lite"/>
    </source>
</evidence>
<organism evidence="3">
    <name type="scientific">Blastobotrys adeninivorans</name>
    <name type="common">Yeast</name>
    <name type="synonym">Arxula adeninivorans</name>
    <dbReference type="NCBI Taxonomy" id="409370"/>
    <lineage>
        <taxon>Eukaryota</taxon>
        <taxon>Fungi</taxon>
        <taxon>Dikarya</taxon>
        <taxon>Ascomycota</taxon>
        <taxon>Saccharomycotina</taxon>
        <taxon>Dipodascomycetes</taxon>
        <taxon>Dipodascales</taxon>
        <taxon>Trichomonascaceae</taxon>
        <taxon>Blastobotrys</taxon>
    </lineage>
</organism>
<feature type="compositionally biased region" description="Polar residues" evidence="1">
    <location>
        <begin position="280"/>
        <end position="303"/>
    </location>
</feature>
<evidence type="ECO:0000313" key="3">
    <source>
        <dbReference type="EMBL" id="CDP34445.1"/>
    </source>
</evidence>
<feature type="region of interest" description="Disordered" evidence="1">
    <location>
        <begin position="237"/>
        <end position="256"/>
    </location>
</feature>
<sequence length="338" mass="37063">MDSTESTPEPQQLSKRALKRLAKQQKDTAGTSTESVVSSGPSSTVAASDQVIEHIQKRIRNLQKRKQRLDKYQEIADSSDPAVAKSLNQDQLAALQNKDSVEAPLKELKEILNVYKEQEAKVAADHQAQQAQQEAAAKEREAKARAEGLAEGIERLSLTVKFLRAASYKRQLIHETPADENAGMEHMLQLVYNGDETALEAIAKLQQALEEPVVENAISYAQIKAIALTPPEKFFEKAPESNADQAQENDASNQQNQPVQTISFLQEEVNDDPETAPGATDTTNGQQDANGSATNSKNGNGQAKGQDKTSDKRKHYRRRNRGRGKREDKSAAPAPASN</sequence>
<accession>A0A060SZZ1</accession>
<dbReference type="AlphaFoldDB" id="A0A060SZZ1"/>
<dbReference type="Pfam" id="PF26434">
    <property type="entry name" value="YAG7_C"/>
    <property type="match status" value="1"/>
</dbReference>
<feature type="domain" description="YAG7-like dimerisation" evidence="2">
    <location>
        <begin position="153"/>
        <end position="228"/>
    </location>
</feature>
<feature type="compositionally biased region" description="Polar residues" evidence="1">
    <location>
        <begin position="242"/>
        <end position="256"/>
    </location>
</feature>
<protein>
    <submittedName>
        <fullName evidence="3">ARAD1C12452p</fullName>
    </submittedName>
</protein>
<evidence type="ECO:0000259" key="2">
    <source>
        <dbReference type="Pfam" id="PF26434"/>
    </source>
</evidence>
<gene>
    <name evidence="3" type="ORF">GNLVRS02_ARAD1C12452g</name>
</gene>
<reference evidence="3" key="1">
    <citation type="submission" date="2014-02" db="EMBL/GenBank/DDBJ databases">
        <authorList>
            <person name="Genoscope - CEA"/>
        </authorList>
    </citation>
    <scope>NUCLEOTIDE SEQUENCE</scope>
    <source>
        <strain evidence="3">LS3</strain>
    </source>
</reference>
<feature type="region of interest" description="Disordered" evidence="1">
    <location>
        <begin position="268"/>
        <end position="338"/>
    </location>
</feature>
<proteinExistence type="predicted"/>
<feature type="compositionally biased region" description="Basic residues" evidence="1">
    <location>
        <begin position="311"/>
        <end position="324"/>
    </location>
</feature>
<reference evidence="3" key="2">
    <citation type="submission" date="2014-06" db="EMBL/GenBank/DDBJ databases">
        <title>The complete genome of Blastobotrys (Arxula) adeninivorans LS3 - a yeast of biotechnological interest.</title>
        <authorList>
            <person name="Kunze G."/>
            <person name="Gaillardin C."/>
            <person name="Czernicka M."/>
            <person name="Durrens P."/>
            <person name="Martin T."/>
            <person name="Boer E."/>
            <person name="Gabaldon T."/>
            <person name="Cruz J."/>
            <person name="Talla E."/>
            <person name="Marck C."/>
            <person name="Goffeau A."/>
            <person name="Barbe V."/>
            <person name="Baret P."/>
            <person name="Baronian K."/>
            <person name="Beier S."/>
            <person name="Bleykasten C."/>
            <person name="Bode R."/>
            <person name="Casaregola S."/>
            <person name="Despons L."/>
            <person name="Fairhead C."/>
            <person name="Giersberg M."/>
            <person name="Gierski P."/>
            <person name="Hahnel U."/>
            <person name="Hartmann A."/>
            <person name="Jankowska D."/>
            <person name="Jubin C."/>
            <person name="Jung P."/>
            <person name="Lafontaine I."/>
            <person name="Leh-Louis V."/>
            <person name="Lemaire M."/>
            <person name="Marcet-Houben M."/>
            <person name="Mascher M."/>
            <person name="Morel G."/>
            <person name="Richard G.-F."/>
            <person name="Riechen J."/>
            <person name="Sacerdot C."/>
            <person name="Sarkar A."/>
            <person name="Savel G."/>
            <person name="Schacherer J."/>
            <person name="Sherman D."/>
            <person name="Straub M.-L."/>
            <person name="Stein N."/>
            <person name="Thierry A."/>
            <person name="Trautwein-Schult A."/>
            <person name="Westhof E."/>
            <person name="Worch S."/>
            <person name="Dujon B."/>
            <person name="Souciet J.-L."/>
            <person name="Wincker P."/>
            <person name="Scholz U."/>
            <person name="Neuveglise N."/>
        </authorList>
    </citation>
    <scope>NUCLEOTIDE SEQUENCE</scope>
    <source>
        <strain evidence="3">LS3</strain>
    </source>
</reference>
<dbReference type="InterPro" id="IPR058602">
    <property type="entry name" value="YAG7_dimerisation_dom"/>
</dbReference>
<feature type="compositionally biased region" description="Low complexity" evidence="1">
    <location>
        <begin position="28"/>
        <end position="48"/>
    </location>
</feature>
<feature type="compositionally biased region" description="Polar residues" evidence="1">
    <location>
        <begin position="1"/>
        <end position="14"/>
    </location>
</feature>